<dbReference type="EMBL" id="BMYV01000001">
    <property type="protein sequence ID" value="GGX63856.1"/>
    <property type="molecule type" value="Genomic_DNA"/>
</dbReference>
<dbReference type="AlphaFoldDB" id="A0A918KHU2"/>
<gene>
    <name evidence="2" type="ORF">GCM10011309_12360</name>
</gene>
<proteinExistence type="predicted"/>
<keyword evidence="3" id="KW-1185">Reference proteome</keyword>
<feature type="transmembrane region" description="Helical" evidence="1">
    <location>
        <begin position="40"/>
        <end position="60"/>
    </location>
</feature>
<feature type="transmembrane region" description="Helical" evidence="1">
    <location>
        <begin position="67"/>
        <end position="85"/>
    </location>
</feature>
<evidence type="ECO:0000256" key="1">
    <source>
        <dbReference type="SAM" id="Phobius"/>
    </source>
</evidence>
<comment type="caution">
    <text evidence="2">The sequence shown here is derived from an EMBL/GenBank/DDBJ whole genome shotgun (WGS) entry which is preliminary data.</text>
</comment>
<keyword evidence="1" id="KW-0812">Transmembrane</keyword>
<organism evidence="2 3">
    <name type="scientific">Litorimonas cladophorae</name>
    <dbReference type="NCBI Taxonomy" id="1220491"/>
    <lineage>
        <taxon>Bacteria</taxon>
        <taxon>Pseudomonadati</taxon>
        <taxon>Pseudomonadota</taxon>
        <taxon>Alphaproteobacteria</taxon>
        <taxon>Maricaulales</taxon>
        <taxon>Robiginitomaculaceae</taxon>
    </lineage>
</organism>
<evidence type="ECO:0000313" key="3">
    <source>
        <dbReference type="Proteomes" id="UP000600865"/>
    </source>
</evidence>
<dbReference type="RefSeq" id="WP_189582815.1">
    <property type="nucleotide sequence ID" value="NZ_BMYV01000001.1"/>
</dbReference>
<sequence>MKETSFIGKLICAAGLAALLGLGLSSSIAALLTGSEATELQIFCVSGGLGLVAAVIGGYLGWVHSQLIVTGAIFSTITNAVLGIFSI</sequence>
<dbReference type="Proteomes" id="UP000600865">
    <property type="component" value="Unassembled WGS sequence"/>
</dbReference>
<reference evidence="2 3" key="1">
    <citation type="journal article" date="2014" name="Int. J. Syst. Evol. Microbiol.">
        <title>Complete genome sequence of Corynebacterium casei LMG S-19264T (=DSM 44701T), isolated from a smear-ripened cheese.</title>
        <authorList>
            <consortium name="US DOE Joint Genome Institute (JGI-PGF)"/>
            <person name="Walter F."/>
            <person name="Albersmeier A."/>
            <person name="Kalinowski J."/>
            <person name="Ruckert C."/>
        </authorList>
    </citation>
    <scope>NUCLEOTIDE SEQUENCE [LARGE SCALE GENOMIC DNA]</scope>
    <source>
        <strain evidence="2 3">KCTC 23968</strain>
    </source>
</reference>
<keyword evidence="1" id="KW-1133">Transmembrane helix</keyword>
<accession>A0A918KHU2</accession>
<evidence type="ECO:0000313" key="2">
    <source>
        <dbReference type="EMBL" id="GGX63856.1"/>
    </source>
</evidence>
<keyword evidence="1" id="KW-0472">Membrane</keyword>
<name>A0A918KHU2_9PROT</name>
<protein>
    <submittedName>
        <fullName evidence="2">Uncharacterized protein</fullName>
    </submittedName>
</protein>